<dbReference type="Gene3D" id="1.10.287.70">
    <property type="match status" value="1"/>
</dbReference>
<evidence type="ECO:0000256" key="6">
    <source>
        <dbReference type="ARBA" id="ARBA00023136"/>
    </source>
</evidence>
<dbReference type="InterPro" id="IPR013099">
    <property type="entry name" value="K_chnl_dom"/>
</dbReference>
<dbReference type="PANTHER" id="PTHR11537">
    <property type="entry name" value="VOLTAGE-GATED POTASSIUM CHANNEL"/>
    <property type="match status" value="1"/>
</dbReference>
<organism evidence="10 11">
    <name type="scientific">Desmophyllum pertusum</name>
    <dbReference type="NCBI Taxonomy" id="174260"/>
    <lineage>
        <taxon>Eukaryota</taxon>
        <taxon>Metazoa</taxon>
        <taxon>Cnidaria</taxon>
        <taxon>Anthozoa</taxon>
        <taxon>Hexacorallia</taxon>
        <taxon>Scleractinia</taxon>
        <taxon>Caryophylliina</taxon>
        <taxon>Caryophylliidae</taxon>
        <taxon>Desmophyllum</taxon>
    </lineage>
</organism>
<dbReference type="GO" id="GO:0015276">
    <property type="term" value="F:ligand-gated monoatomic ion channel activity"/>
    <property type="evidence" value="ECO:0007669"/>
    <property type="project" value="InterPro"/>
</dbReference>
<evidence type="ECO:0000256" key="7">
    <source>
        <dbReference type="ARBA" id="ARBA00023303"/>
    </source>
</evidence>
<proteinExistence type="predicted"/>
<dbReference type="InterPro" id="IPR028325">
    <property type="entry name" value="VG_K_chnl"/>
</dbReference>
<dbReference type="GO" id="GO:0005251">
    <property type="term" value="F:delayed rectifier potassium channel activity"/>
    <property type="evidence" value="ECO:0007669"/>
    <property type="project" value="TreeGrafter"/>
</dbReference>
<evidence type="ECO:0000256" key="2">
    <source>
        <dbReference type="ARBA" id="ARBA00022448"/>
    </source>
</evidence>
<dbReference type="GO" id="GO:0001508">
    <property type="term" value="P:action potential"/>
    <property type="evidence" value="ECO:0007669"/>
    <property type="project" value="TreeGrafter"/>
</dbReference>
<evidence type="ECO:0000313" key="10">
    <source>
        <dbReference type="EMBL" id="KAJ7351044.1"/>
    </source>
</evidence>
<name>A0A9W9YHX7_9CNID</name>
<accession>A0A9W9YHX7</accession>
<feature type="transmembrane region" description="Helical" evidence="8">
    <location>
        <begin position="14"/>
        <end position="35"/>
    </location>
</feature>
<dbReference type="PRINTS" id="PR00169">
    <property type="entry name" value="KCHANNEL"/>
</dbReference>
<evidence type="ECO:0000256" key="1">
    <source>
        <dbReference type="ARBA" id="ARBA00004141"/>
    </source>
</evidence>
<evidence type="ECO:0000256" key="4">
    <source>
        <dbReference type="ARBA" id="ARBA00022989"/>
    </source>
</evidence>
<comment type="caution">
    <text evidence="10">The sequence shown here is derived from an EMBL/GenBank/DDBJ whole genome shotgun (WGS) entry which is preliminary data.</text>
</comment>
<sequence length="307" mass="34418">MTCSLSVAESVDHLWLTVCICVTWTLISGVIIWLLDRRRNPLQFPSSFWEGIREGTWWAVVTMTTVGYGDKSPRSLLARIYAAVWMIVGMIILSIFTAEISSALTAREMKPHNSLLNQTIGVPAGSKPLFQKELRGGNIKVMNSLQELKEHLNSENKSNKIVLHTCVADNDKRKWRIVQALQPHIIGIKMTVIGKISAKNTVQCVREKVEEKLDIEPLDDDEAEEPEEDCSIEMREHGEMKDFDPTDVSAKIMYASVGLVAMIFTAGSAWHLTRSHDQEKKEEVDAEASISIGINVTEEPIEISVTK</sequence>
<dbReference type="AlphaFoldDB" id="A0A9W9YHX7"/>
<keyword evidence="4 8" id="KW-1133">Transmembrane helix</keyword>
<gene>
    <name evidence="10" type="ORF">OS493_037107</name>
</gene>
<dbReference type="PANTHER" id="PTHR11537:SF252">
    <property type="entry name" value="POTASSIUM VOLTAGE-GATED CHANNEL PROTEIN SHAW"/>
    <property type="match status" value="1"/>
</dbReference>
<dbReference type="Proteomes" id="UP001163046">
    <property type="component" value="Unassembled WGS sequence"/>
</dbReference>
<keyword evidence="6 8" id="KW-0472">Membrane</keyword>
<dbReference type="OrthoDB" id="5955836at2759"/>
<protein>
    <recommendedName>
        <fullName evidence="9">Potassium channel domain-containing protein</fullName>
    </recommendedName>
</protein>
<keyword evidence="2" id="KW-0813">Transport</keyword>
<keyword evidence="5" id="KW-0406">Ion transport</keyword>
<feature type="transmembrane region" description="Helical" evidence="8">
    <location>
        <begin position="80"/>
        <end position="104"/>
    </location>
</feature>
<dbReference type="EMBL" id="MU827368">
    <property type="protein sequence ID" value="KAJ7351044.1"/>
    <property type="molecule type" value="Genomic_DNA"/>
</dbReference>
<keyword evidence="7" id="KW-0407">Ion channel</keyword>
<reference evidence="10" key="1">
    <citation type="submission" date="2023-01" db="EMBL/GenBank/DDBJ databases">
        <title>Genome assembly of the deep-sea coral Lophelia pertusa.</title>
        <authorList>
            <person name="Herrera S."/>
            <person name="Cordes E."/>
        </authorList>
    </citation>
    <scope>NUCLEOTIDE SEQUENCE</scope>
    <source>
        <strain evidence="10">USNM1676648</strain>
        <tissue evidence="10">Polyp</tissue>
    </source>
</reference>
<evidence type="ECO:0000259" key="9">
    <source>
        <dbReference type="Pfam" id="PF07885"/>
    </source>
</evidence>
<evidence type="ECO:0000313" key="11">
    <source>
        <dbReference type="Proteomes" id="UP001163046"/>
    </source>
</evidence>
<evidence type="ECO:0000256" key="5">
    <source>
        <dbReference type="ARBA" id="ARBA00023065"/>
    </source>
</evidence>
<feature type="domain" description="Potassium channel" evidence="9">
    <location>
        <begin position="22"/>
        <end position="105"/>
    </location>
</feature>
<dbReference type="GO" id="GO:0008076">
    <property type="term" value="C:voltage-gated potassium channel complex"/>
    <property type="evidence" value="ECO:0007669"/>
    <property type="project" value="InterPro"/>
</dbReference>
<evidence type="ECO:0000256" key="3">
    <source>
        <dbReference type="ARBA" id="ARBA00022692"/>
    </source>
</evidence>
<keyword evidence="3 8" id="KW-0812">Transmembrane</keyword>
<evidence type="ECO:0000256" key="8">
    <source>
        <dbReference type="SAM" id="Phobius"/>
    </source>
</evidence>
<dbReference type="SUPFAM" id="SSF81324">
    <property type="entry name" value="Voltage-gated potassium channels"/>
    <property type="match status" value="1"/>
</dbReference>
<keyword evidence="11" id="KW-1185">Reference proteome</keyword>
<dbReference type="Pfam" id="PF07885">
    <property type="entry name" value="Ion_trans_2"/>
    <property type="match status" value="1"/>
</dbReference>
<comment type="subcellular location">
    <subcellularLocation>
        <location evidence="1">Membrane</location>
        <topology evidence="1">Multi-pass membrane protein</topology>
    </subcellularLocation>
</comment>